<keyword evidence="3" id="KW-0411">Iron-sulfur</keyword>
<gene>
    <name evidence="5" type="ORF">AXF15_07230</name>
</gene>
<reference evidence="6" key="1">
    <citation type="submission" date="2016-02" db="EMBL/GenBank/DDBJ databases">
        <authorList>
            <person name="Holder M.E."/>
            <person name="Ajami N.J."/>
            <person name="Petrosino J.F."/>
        </authorList>
    </citation>
    <scope>NUCLEOTIDE SEQUENCE [LARGE SCALE GENOMIC DNA]</scope>
    <source>
        <strain evidence="6">DSM 12838</strain>
    </source>
</reference>
<dbReference type="InterPro" id="IPR017896">
    <property type="entry name" value="4Fe4S_Fe-S-bd"/>
</dbReference>
<dbReference type="Proteomes" id="UP000063964">
    <property type="component" value="Chromosome"/>
</dbReference>
<protein>
    <recommendedName>
        <fullName evidence="4">4Fe-4S ferredoxin-type domain-containing protein</fullName>
    </recommendedName>
</protein>
<evidence type="ECO:0000313" key="5">
    <source>
        <dbReference type="EMBL" id="AMD92914.1"/>
    </source>
</evidence>
<organism evidence="5 6">
    <name type="scientific">Desulfomicrobium orale DSM 12838</name>
    <dbReference type="NCBI Taxonomy" id="888061"/>
    <lineage>
        <taxon>Bacteria</taxon>
        <taxon>Pseudomonadati</taxon>
        <taxon>Thermodesulfobacteriota</taxon>
        <taxon>Desulfovibrionia</taxon>
        <taxon>Desulfovibrionales</taxon>
        <taxon>Desulfomicrobiaceae</taxon>
        <taxon>Desulfomicrobium</taxon>
    </lineage>
</organism>
<dbReference type="InterPro" id="IPR017900">
    <property type="entry name" value="4Fe4S_Fe_S_CS"/>
</dbReference>
<keyword evidence="1" id="KW-0479">Metal-binding</keyword>
<dbReference type="STRING" id="888061.AXF15_07230"/>
<evidence type="ECO:0000313" key="6">
    <source>
        <dbReference type="Proteomes" id="UP000063964"/>
    </source>
</evidence>
<dbReference type="RefSeq" id="WP_066605330.1">
    <property type="nucleotide sequence ID" value="NZ_CP014230.1"/>
</dbReference>
<keyword evidence="2" id="KW-0408">Iron</keyword>
<dbReference type="AlphaFoldDB" id="A0A120KN33"/>
<name>A0A120KN33_9BACT</name>
<dbReference type="Gene3D" id="3.30.70.20">
    <property type="match status" value="1"/>
</dbReference>
<dbReference type="SUPFAM" id="SSF46548">
    <property type="entry name" value="alpha-helical ferredoxin"/>
    <property type="match status" value="1"/>
</dbReference>
<dbReference type="PROSITE" id="PS51379">
    <property type="entry name" value="4FE4S_FER_2"/>
    <property type="match status" value="2"/>
</dbReference>
<dbReference type="GO" id="GO:0016020">
    <property type="term" value="C:membrane"/>
    <property type="evidence" value="ECO:0007669"/>
    <property type="project" value="InterPro"/>
</dbReference>
<feature type="domain" description="4Fe-4S ferredoxin-type" evidence="4">
    <location>
        <begin position="346"/>
        <end position="376"/>
    </location>
</feature>
<dbReference type="GO" id="GO:0051539">
    <property type="term" value="F:4 iron, 4 sulfur cluster binding"/>
    <property type="evidence" value="ECO:0007669"/>
    <property type="project" value="InterPro"/>
</dbReference>
<dbReference type="PANTHER" id="PTHR43034">
    <property type="entry name" value="ION-TRANSLOCATING OXIDOREDUCTASE COMPLEX SUBUNIT C"/>
    <property type="match status" value="1"/>
</dbReference>
<dbReference type="KEGG" id="doa:AXF15_07230"/>
<dbReference type="GO" id="GO:0009055">
    <property type="term" value="F:electron transfer activity"/>
    <property type="evidence" value="ECO:0007669"/>
    <property type="project" value="InterPro"/>
</dbReference>
<dbReference type="InterPro" id="IPR010208">
    <property type="entry name" value="Ion_transpt_RnfC/RsxC"/>
</dbReference>
<dbReference type="GO" id="GO:0046872">
    <property type="term" value="F:metal ion binding"/>
    <property type="evidence" value="ECO:0007669"/>
    <property type="project" value="UniProtKB-KW"/>
</dbReference>
<proteinExistence type="predicted"/>
<evidence type="ECO:0000256" key="1">
    <source>
        <dbReference type="ARBA" id="ARBA00022723"/>
    </source>
</evidence>
<dbReference type="OrthoDB" id="9767754at2"/>
<dbReference type="EMBL" id="CP014230">
    <property type="protein sequence ID" value="AMD92914.1"/>
    <property type="molecule type" value="Genomic_DNA"/>
</dbReference>
<dbReference type="PROSITE" id="PS00198">
    <property type="entry name" value="4FE4S_FER_1"/>
    <property type="match status" value="2"/>
</dbReference>
<sequence length="397" mass="42048">MKKPYLNTSASVTPELRELSAPARLRVPLHEKHKPTVKKKQTVARGEVIAENPAKSAYGTGFLHAGMDGVVEEILTDAIVIAALPEPREGEETTVPAGPEPAVLNGLEGEALCRRLLELGIDTGVFHPGRMLIVNALNPEPGMLASEYLLLKERATLEAGLRLLERAVHPPAVKLAVARGMDAALQGCATVHVSDRYPSTIDPLVVHALTGTERPGNVDVISVSHLYRAGRVAETGLPAPDAILSLNGSLFRVSAGIPVQDVLDAAGISSGPGWKVALGGPMRGESIFDLSVGVPPDCTAITVVREGEFPEVAPNPCIHCGECVLACPARIHPGLLSANAEFGFFDAARAGHVETCLECGMCTFVCPANRPVMQYLLVAKRQLADQDETLTSCRLQA</sequence>
<evidence type="ECO:0000256" key="2">
    <source>
        <dbReference type="ARBA" id="ARBA00023004"/>
    </source>
</evidence>
<feature type="domain" description="4Fe-4S ferredoxin-type" evidence="4">
    <location>
        <begin position="308"/>
        <end position="328"/>
    </location>
</feature>
<dbReference type="Pfam" id="PF13237">
    <property type="entry name" value="Fer4_10"/>
    <property type="match status" value="1"/>
</dbReference>
<evidence type="ECO:0000259" key="4">
    <source>
        <dbReference type="PROSITE" id="PS51379"/>
    </source>
</evidence>
<keyword evidence="6" id="KW-1185">Reference proteome</keyword>
<evidence type="ECO:0000256" key="3">
    <source>
        <dbReference type="ARBA" id="ARBA00023014"/>
    </source>
</evidence>
<dbReference type="PANTHER" id="PTHR43034:SF2">
    <property type="entry name" value="ION-TRANSLOCATING OXIDOREDUCTASE COMPLEX SUBUNIT C"/>
    <property type="match status" value="1"/>
</dbReference>
<accession>A0A120KN33</accession>